<accession>A0A2C5Y1T6</accession>
<keyword evidence="3" id="KW-0560">Oxidoreductase</keyword>
<evidence type="ECO:0000256" key="1">
    <source>
        <dbReference type="ARBA" id="ARBA00006484"/>
    </source>
</evidence>
<evidence type="ECO:0000256" key="3">
    <source>
        <dbReference type="ARBA" id="ARBA00023002"/>
    </source>
</evidence>
<sequence length="250" mass="26703">MASKVFIVTGASKGIGAAITQHLLQNSHKVVLAARSEAPLKSVKQARPNQVEYVAGDLTSSDMAPKLTELAVQTFGRIDGIVINHGIIQTSTISQSSIESWKNVYNVNVFSCLAMAQAGLTELRKTKGCIVWVSSGAATKPYKAWCAYGSSKAAVNSVSSHLAAEEPDITSVAVAPGRVDTDMQALIRESGADSMDKAQYDNFVEVFEKGELLKPEKPGYVIAKLVAQPNKALSGAFLNWNSPELAAYQE</sequence>
<dbReference type="InterPro" id="IPR036291">
    <property type="entry name" value="NAD(P)-bd_dom_sf"/>
</dbReference>
<reference evidence="5 6" key="1">
    <citation type="submission" date="2017-06" db="EMBL/GenBank/DDBJ databases">
        <title>Ant-infecting Ophiocordyceps genomes reveal a high diversity of potential behavioral manipulation genes and a possible major role for enterotoxins.</title>
        <authorList>
            <person name="De Bekker C."/>
            <person name="Evans H.C."/>
            <person name="Brachmann A."/>
            <person name="Hughes D.P."/>
        </authorList>
    </citation>
    <scope>NUCLEOTIDE SEQUENCE [LARGE SCALE GENOMIC DNA]</scope>
    <source>
        <strain evidence="5 6">Map64</strain>
    </source>
</reference>
<dbReference type="PANTHER" id="PTHR43008">
    <property type="entry name" value="BENZIL REDUCTASE"/>
    <property type="match status" value="1"/>
</dbReference>
<evidence type="ECO:0000313" key="6">
    <source>
        <dbReference type="Proteomes" id="UP000226192"/>
    </source>
</evidence>
<dbReference type="InterPro" id="IPR020904">
    <property type="entry name" value="Sc_DH/Rdtase_CS"/>
</dbReference>
<evidence type="ECO:0000259" key="4">
    <source>
        <dbReference type="SMART" id="SM00822"/>
    </source>
</evidence>
<proteinExistence type="inferred from homology"/>
<protein>
    <recommendedName>
        <fullName evidence="4">Ketoreductase domain-containing protein</fullName>
    </recommendedName>
</protein>
<dbReference type="InterPro" id="IPR057326">
    <property type="entry name" value="KR_dom"/>
</dbReference>
<keyword evidence="6" id="KW-1185">Reference proteome</keyword>
<dbReference type="InterPro" id="IPR002347">
    <property type="entry name" value="SDR_fam"/>
</dbReference>
<feature type="domain" description="Ketoreductase" evidence="4">
    <location>
        <begin position="4"/>
        <end position="182"/>
    </location>
</feature>
<gene>
    <name evidence="5" type="ORF">CDD81_673</name>
</gene>
<dbReference type="STRING" id="1399860.A0A2C5Y1T6"/>
<organism evidence="5 6">
    <name type="scientific">Ophiocordyceps australis</name>
    <dbReference type="NCBI Taxonomy" id="1399860"/>
    <lineage>
        <taxon>Eukaryota</taxon>
        <taxon>Fungi</taxon>
        <taxon>Dikarya</taxon>
        <taxon>Ascomycota</taxon>
        <taxon>Pezizomycotina</taxon>
        <taxon>Sordariomycetes</taxon>
        <taxon>Hypocreomycetidae</taxon>
        <taxon>Hypocreales</taxon>
        <taxon>Ophiocordycipitaceae</taxon>
        <taxon>Ophiocordyceps</taxon>
    </lineage>
</organism>
<dbReference type="SMART" id="SM00822">
    <property type="entry name" value="PKS_KR"/>
    <property type="match status" value="1"/>
</dbReference>
<dbReference type="PROSITE" id="PS00061">
    <property type="entry name" value="ADH_SHORT"/>
    <property type="match status" value="1"/>
</dbReference>
<dbReference type="AlphaFoldDB" id="A0A2C5Y1T6"/>
<comment type="caution">
    <text evidence="5">The sequence shown here is derived from an EMBL/GenBank/DDBJ whole genome shotgun (WGS) entry which is preliminary data.</text>
</comment>
<dbReference type="EMBL" id="NJET01000112">
    <property type="protein sequence ID" value="PHH61192.1"/>
    <property type="molecule type" value="Genomic_DNA"/>
</dbReference>
<dbReference type="GO" id="GO:0050664">
    <property type="term" value="F:oxidoreductase activity, acting on NAD(P)H, oxygen as acceptor"/>
    <property type="evidence" value="ECO:0007669"/>
    <property type="project" value="TreeGrafter"/>
</dbReference>
<dbReference type="Gene3D" id="3.40.50.720">
    <property type="entry name" value="NAD(P)-binding Rossmann-like Domain"/>
    <property type="match status" value="1"/>
</dbReference>
<name>A0A2C5Y1T6_9HYPO</name>
<dbReference type="PRINTS" id="PR00081">
    <property type="entry name" value="GDHRDH"/>
</dbReference>
<evidence type="ECO:0000313" key="5">
    <source>
        <dbReference type="EMBL" id="PHH61192.1"/>
    </source>
</evidence>
<dbReference type="Pfam" id="PF00106">
    <property type="entry name" value="adh_short"/>
    <property type="match status" value="1"/>
</dbReference>
<comment type="similarity">
    <text evidence="1">Belongs to the short-chain dehydrogenases/reductases (SDR) family.</text>
</comment>
<dbReference type="Proteomes" id="UP000226192">
    <property type="component" value="Unassembled WGS sequence"/>
</dbReference>
<dbReference type="FunFam" id="3.40.50.720:FF:000281">
    <property type="entry name" value="Uncharacterized oxidoreductase YIR035C"/>
    <property type="match status" value="1"/>
</dbReference>
<keyword evidence="2" id="KW-0521">NADP</keyword>
<evidence type="ECO:0000256" key="2">
    <source>
        <dbReference type="ARBA" id="ARBA00022857"/>
    </source>
</evidence>
<dbReference type="SUPFAM" id="SSF51735">
    <property type="entry name" value="NAD(P)-binding Rossmann-fold domains"/>
    <property type="match status" value="1"/>
</dbReference>
<dbReference type="PANTHER" id="PTHR43008:SF8">
    <property type="entry name" value="BENZIL REDUCTASE ((S)-BENZOIN FORMING) IRC24"/>
    <property type="match status" value="1"/>
</dbReference>
<dbReference type="OrthoDB" id="153074at2759"/>